<name>A0A2K6GIA6_PROCO</name>
<dbReference type="Proteomes" id="UP000233160">
    <property type="component" value="Unassembled WGS sequence"/>
</dbReference>
<dbReference type="GO" id="GO:0042296">
    <property type="term" value="F:ISG15 transferase activity"/>
    <property type="evidence" value="ECO:0007669"/>
    <property type="project" value="Ensembl"/>
</dbReference>
<reference evidence="1" key="1">
    <citation type="submission" date="2025-08" db="UniProtKB">
        <authorList>
            <consortium name="Ensembl"/>
        </authorList>
    </citation>
    <scope>IDENTIFICATION</scope>
</reference>
<reference evidence="1" key="2">
    <citation type="submission" date="2025-09" db="UniProtKB">
        <authorList>
            <consortium name="Ensembl"/>
        </authorList>
    </citation>
    <scope>IDENTIFICATION</scope>
</reference>
<dbReference type="OMA" id="LPXLEAL"/>
<dbReference type="AlphaFoldDB" id="A0A2K6GIA6"/>
<dbReference type="STRING" id="379532.ENSPCOP00000025954"/>
<dbReference type="InterPro" id="IPR016135">
    <property type="entry name" value="UBQ-conjugating_enzyme/RWD"/>
</dbReference>
<protein>
    <submittedName>
        <fullName evidence="1">Ubiquitin conjugating enzyme E2 L6</fullName>
    </submittedName>
</protein>
<accession>A0A2K6GIA6</accession>
<dbReference type="SUPFAM" id="SSF54495">
    <property type="entry name" value="UBC-like"/>
    <property type="match status" value="1"/>
</dbReference>
<keyword evidence="2" id="KW-1185">Reference proteome</keyword>
<evidence type="ECO:0000313" key="2">
    <source>
        <dbReference type="Proteomes" id="UP000233160"/>
    </source>
</evidence>
<proteinExistence type="predicted"/>
<dbReference type="GO" id="GO:0045087">
    <property type="term" value="P:innate immune response"/>
    <property type="evidence" value="ECO:0007669"/>
    <property type="project" value="Ensembl"/>
</dbReference>
<organism evidence="1 2">
    <name type="scientific">Propithecus coquereli</name>
    <name type="common">Coquerel's sifaka</name>
    <name type="synonym">Propithecus verreauxi coquereli</name>
    <dbReference type="NCBI Taxonomy" id="379532"/>
    <lineage>
        <taxon>Eukaryota</taxon>
        <taxon>Metazoa</taxon>
        <taxon>Chordata</taxon>
        <taxon>Craniata</taxon>
        <taxon>Vertebrata</taxon>
        <taxon>Euteleostomi</taxon>
        <taxon>Mammalia</taxon>
        <taxon>Eutheria</taxon>
        <taxon>Euarchontoglires</taxon>
        <taxon>Primates</taxon>
        <taxon>Strepsirrhini</taxon>
        <taxon>Lemuriformes</taxon>
        <taxon>Indriidae</taxon>
        <taxon>Propithecus</taxon>
    </lineage>
</organism>
<dbReference type="GeneTree" id="ENSGT00940000161981"/>
<evidence type="ECO:0000313" key="1">
    <source>
        <dbReference type="Ensembl" id="ENSPCOP00000025954.1"/>
    </source>
</evidence>
<dbReference type="GO" id="GO:0032020">
    <property type="term" value="P:ISG15-protein conjugation"/>
    <property type="evidence" value="ECO:0007669"/>
    <property type="project" value="Ensembl"/>
</dbReference>
<dbReference type="Ensembl" id="ENSPCOT00000036661.1">
    <property type="protein sequence ID" value="ENSPCOP00000025954.1"/>
    <property type="gene ID" value="ENSPCOG00000025269.1"/>
</dbReference>
<gene>
    <name evidence="1" type="primary">UBE2L6</name>
</gene>
<sequence length="90" mass="10350">MTASKRVAKELEDLQKKPPQYLRNLFSDDANVLVWHALLLPLEALNVLVNKPNLGEPLRVELADLLTQNPELFRRNAEEFTLQFGVDRPK</sequence>